<feature type="compositionally biased region" description="Pro residues" evidence="1">
    <location>
        <begin position="1"/>
        <end position="20"/>
    </location>
</feature>
<dbReference type="Proteomes" id="UP001213504">
    <property type="component" value="Chromosome"/>
</dbReference>
<evidence type="ECO:0000313" key="3">
    <source>
        <dbReference type="Proteomes" id="UP001213504"/>
    </source>
</evidence>
<feature type="region of interest" description="Disordered" evidence="1">
    <location>
        <begin position="1"/>
        <end position="22"/>
    </location>
</feature>
<sequence>MTNTPPPPGPRAPSDGPPHPITRIDTEEKIVRWLESLGAEEVSASVLDLRVPRTDEFSWSMVLGSGLRGALADLDADAVEDVRVGFLQRLADERGSPKSTATH</sequence>
<organism evidence="2 3">
    <name type="scientific">Gordonia hongkongensis</name>
    <dbReference type="NCBI Taxonomy" id="1701090"/>
    <lineage>
        <taxon>Bacteria</taxon>
        <taxon>Bacillati</taxon>
        <taxon>Actinomycetota</taxon>
        <taxon>Actinomycetes</taxon>
        <taxon>Mycobacteriales</taxon>
        <taxon>Gordoniaceae</taxon>
        <taxon>Gordonia</taxon>
    </lineage>
</organism>
<dbReference type="RefSeq" id="WP_223259022.1">
    <property type="nucleotide sequence ID" value="NZ_CBDRND010000016.1"/>
</dbReference>
<gene>
    <name evidence="2" type="ORF">P9A14_22595</name>
</gene>
<dbReference type="EMBL" id="CP121270">
    <property type="protein sequence ID" value="WFP24865.1"/>
    <property type="molecule type" value="Genomic_DNA"/>
</dbReference>
<proteinExistence type="predicted"/>
<protein>
    <submittedName>
        <fullName evidence="2">Uncharacterized protein</fullName>
    </submittedName>
</protein>
<accession>A0AAX3T7B8</accession>
<evidence type="ECO:0000256" key="1">
    <source>
        <dbReference type="SAM" id="MobiDB-lite"/>
    </source>
</evidence>
<name>A0AAX3T7B8_9ACTN</name>
<dbReference type="AlphaFoldDB" id="A0AAX3T7B8"/>
<reference evidence="2" key="1">
    <citation type="submission" date="2023-04" db="EMBL/GenBank/DDBJ databases">
        <title>Complete genome sequence of a phthalic acid esters degrading bacterial strain.</title>
        <authorList>
            <person name="Weng L."/>
            <person name="Jia Y."/>
            <person name="Ren L."/>
        </authorList>
    </citation>
    <scope>NUCLEOTIDE SEQUENCE</scope>
    <source>
        <strain evidence="2">RL-LY01</strain>
    </source>
</reference>
<evidence type="ECO:0000313" key="2">
    <source>
        <dbReference type="EMBL" id="WFP24865.1"/>
    </source>
</evidence>